<dbReference type="Pfam" id="PF04092">
    <property type="entry name" value="SAG"/>
    <property type="match status" value="2"/>
</dbReference>
<dbReference type="InterPro" id="IPR036755">
    <property type="entry name" value="SRS_dom_sf"/>
</dbReference>
<dbReference type="VEuPathDB" id="ToxoDB:BESB_001080"/>
<dbReference type="GeneID" id="40305171"/>
<dbReference type="KEGG" id="bbes:BESB_001080"/>
<accession>A0A2A9MNG9</accession>
<dbReference type="InterPro" id="IPR028352">
    <property type="entry name" value="Surface_antig_SAG1"/>
</dbReference>
<proteinExistence type="predicted"/>
<dbReference type="EMBL" id="NWUJ01000001">
    <property type="protein sequence ID" value="PFH37766.1"/>
    <property type="molecule type" value="Genomic_DNA"/>
</dbReference>
<organism evidence="2 3">
    <name type="scientific">Besnoitia besnoiti</name>
    <name type="common">Apicomplexan protozoan</name>
    <dbReference type="NCBI Taxonomy" id="94643"/>
    <lineage>
        <taxon>Eukaryota</taxon>
        <taxon>Sar</taxon>
        <taxon>Alveolata</taxon>
        <taxon>Apicomplexa</taxon>
        <taxon>Conoidasida</taxon>
        <taxon>Coccidia</taxon>
        <taxon>Eucoccidiorida</taxon>
        <taxon>Eimeriorina</taxon>
        <taxon>Sarcocystidae</taxon>
        <taxon>Besnoitia</taxon>
    </lineage>
</organism>
<sequence length="381" mass="40210">MKGYARFLRQCGAFIPMPRKWMAVCGGAVLLLSMGHAAANHRDQDLLRRPLAERDATASLDSVITCNATSQEEEPGKPLELTLSVDRASGTLQCTGEGNTVVPSDGALVCDSKDSKATVKLCQEEKPGGAKVPLKQLLESSDEVTASISSLTNEENSPGQLWKLELNDSQFPLVDKSFFVGCQTKNPSDSKCKVTLNVEARPSSVQDSTVTCAYGKDSNPAPLEVVLTERKNTMTLNCGKDGSFQPTNYSTIYCGGESLQNCTKSFTEILPNFQETWWTKAEPGTKPAVLTIPSAEFPNENRTFYIGCSLTQSNHVSPEGLPSARTSSDPSPGAAASSTCKVKVTVNSASSGSGVSAAAGFGFPILVAAGLTGLAAGFTCA</sequence>
<dbReference type="RefSeq" id="XP_029221775.1">
    <property type="nucleotide sequence ID" value="XM_029358863.1"/>
</dbReference>
<evidence type="ECO:0000313" key="2">
    <source>
        <dbReference type="EMBL" id="PFH37766.1"/>
    </source>
</evidence>
<dbReference type="PRINTS" id="PR01801">
    <property type="entry name" value="SURFCEANTIGN"/>
</dbReference>
<evidence type="ECO:0000259" key="1">
    <source>
        <dbReference type="Pfam" id="PF04092"/>
    </source>
</evidence>
<dbReference type="GO" id="GO:0016020">
    <property type="term" value="C:membrane"/>
    <property type="evidence" value="ECO:0007669"/>
    <property type="project" value="InterPro"/>
</dbReference>
<dbReference type="Proteomes" id="UP000224006">
    <property type="component" value="Chromosome I"/>
</dbReference>
<gene>
    <name evidence="2" type="ORF">BESB_001080</name>
</gene>
<protein>
    <submittedName>
        <fullName evidence="2">SAG-related sequence</fullName>
    </submittedName>
</protein>
<feature type="domain" description="SRS" evidence="1">
    <location>
        <begin position="63"/>
        <end position="198"/>
    </location>
</feature>
<dbReference type="SUPFAM" id="SSF74877">
    <property type="entry name" value="Major surface antigen p30, SAG1"/>
    <property type="match status" value="2"/>
</dbReference>
<dbReference type="AlphaFoldDB" id="A0A2A9MNG9"/>
<comment type="caution">
    <text evidence="2">The sequence shown here is derived from an EMBL/GenBank/DDBJ whole genome shotgun (WGS) entry which is preliminary data.</text>
</comment>
<dbReference type="InterPro" id="IPR007226">
    <property type="entry name" value="SRS_dom"/>
</dbReference>
<keyword evidence="3" id="KW-1185">Reference proteome</keyword>
<feature type="domain" description="SRS" evidence="1">
    <location>
        <begin position="209"/>
        <end position="346"/>
    </location>
</feature>
<name>A0A2A9MNG9_BESBE</name>
<reference evidence="2 3" key="1">
    <citation type="submission" date="2017-09" db="EMBL/GenBank/DDBJ databases">
        <title>Genome sequencing of Besnoitia besnoiti strain Bb-Ger1.</title>
        <authorList>
            <person name="Schares G."/>
            <person name="Venepally P."/>
            <person name="Lorenzi H.A."/>
        </authorList>
    </citation>
    <scope>NUCLEOTIDE SEQUENCE [LARGE SCALE GENOMIC DNA]</scope>
    <source>
        <strain evidence="2 3">Bb-Ger1</strain>
    </source>
</reference>
<dbReference type="Gene3D" id="2.60.40.1320">
    <property type="entry name" value="SRS domain"/>
    <property type="match status" value="2"/>
</dbReference>
<evidence type="ECO:0000313" key="3">
    <source>
        <dbReference type="Proteomes" id="UP000224006"/>
    </source>
</evidence>